<dbReference type="PANTHER" id="PTHR11439:SF483">
    <property type="entry name" value="PEPTIDE SYNTHASE GLIP-LIKE, PUTATIVE (AFU_ORTHOLOGUE AFUA_3G12920)-RELATED"/>
    <property type="match status" value="1"/>
</dbReference>
<evidence type="ECO:0000313" key="1">
    <source>
        <dbReference type="Proteomes" id="UP000087766"/>
    </source>
</evidence>
<dbReference type="PANTHER" id="PTHR11439">
    <property type="entry name" value="GAG-POL-RELATED RETROTRANSPOSON"/>
    <property type="match status" value="1"/>
</dbReference>
<name>A0A1S3VB30_VIGRR</name>
<organism evidence="1 2">
    <name type="scientific">Vigna radiata var. radiata</name>
    <name type="common">Mung bean</name>
    <name type="synonym">Phaseolus aureus</name>
    <dbReference type="NCBI Taxonomy" id="3916"/>
    <lineage>
        <taxon>Eukaryota</taxon>
        <taxon>Viridiplantae</taxon>
        <taxon>Streptophyta</taxon>
        <taxon>Embryophyta</taxon>
        <taxon>Tracheophyta</taxon>
        <taxon>Spermatophyta</taxon>
        <taxon>Magnoliopsida</taxon>
        <taxon>eudicotyledons</taxon>
        <taxon>Gunneridae</taxon>
        <taxon>Pentapetalae</taxon>
        <taxon>rosids</taxon>
        <taxon>fabids</taxon>
        <taxon>Fabales</taxon>
        <taxon>Fabaceae</taxon>
        <taxon>Papilionoideae</taxon>
        <taxon>50 kb inversion clade</taxon>
        <taxon>NPAAA clade</taxon>
        <taxon>indigoferoid/millettioid clade</taxon>
        <taxon>Phaseoleae</taxon>
        <taxon>Vigna</taxon>
    </lineage>
</organism>
<dbReference type="AlphaFoldDB" id="A0A1S3VB30"/>
<dbReference type="GeneID" id="106773378"/>
<reference evidence="1" key="1">
    <citation type="journal article" date="2014" name="Nat. Commun.">
        <title>Genome sequence of mungbean and insights into evolution within Vigna species.</title>
        <authorList>
            <person name="Kang Y.J."/>
            <person name="Kim S.K."/>
            <person name="Kim M.Y."/>
            <person name="Lestari P."/>
            <person name="Kim K.H."/>
            <person name="Ha B.K."/>
            <person name="Jun T.H."/>
            <person name="Hwang W.J."/>
            <person name="Lee T."/>
            <person name="Lee J."/>
            <person name="Shim S."/>
            <person name="Yoon M.Y."/>
            <person name="Jang Y.E."/>
            <person name="Han K.S."/>
            <person name="Taeprayoon P."/>
            <person name="Yoon N."/>
            <person name="Somta P."/>
            <person name="Tanya P."/>
            <person name="Kim K.S."/>
            <person name="Gwag J.G."/>
            <person name="Moon J.K."/>
            <person name="Lee Y.H."/>
            <person name="Park B.S."/>
            <person name="Bombarely A."/>
            <person name="Doyle J.J."/>
            <person name="Jackson S.A."/>
            <person name="Schafleitner R."/>
            <person name="Srinives P."/>
            <person name="Varshney R.K."/>
            <person name="Lee S.H."/>
        </authorList>
    </citation>
    <scope>NUCLEOTIDE SEQUENCE [LARGE SCALE GENOMIC DNA]</scope>
    <source>
        <strain evidence="1">cv. VC1973A</strain>
    </source>
</reference>
<keyword evidence="1" id="KW-1185">Reference proteome</keyword>
<dbReference type="RefSeq" id="XP_014515561.1">
    <property type="nucleotide sequence ID" value="XM_014660075.1"/>
</dbReference>
<sequence length="102" mass="11606">MNGCKPVTTPLVVNEKLQKDDGAQEADASRYRSLIGSLLYFTATRPDIMYATSLLSRFIQKPSQIHYGVGKRILRYLQGTKEFGTWYKTMTNSRMIGYTDSD</sequence>
<accession>A0A1S3VB30</accession>
<protein>
    <submittedName>
        <fullName evidence="2">Uncharacterized protein LOC106773378</fullName>
    </submittedName>
</protein>
<dbReference type="KEGG" id="vra:106773378"/>
<dbReference type="OrthoDB" id="413760at2759"/>
<proteinExistence type="predicted"/>
<evidence type="ECO:0000313" key="2">
    <source>
        <dbReference type="RefSeq" id="XP_014515561.1"/>
    </source>
</evidence>
<dbReference type="Proteomes" id="UP000087766">
    <property type="component" value="Chromosome 9"/>
</dbReference>
<gene>
    <name evidence="2" type="primary">LOC106773378</name>
</gene>
<reference evidence="2" key="2">
    <citation type="submission" date="2025-08" db="UniProtKB">
        <authorList>
            <consortium name="RefSeq"/>
        </authorList>
    </citation>
    <scope>IDENTIFICATION</scope>
    <source>
        <tissue evidence="2">Leaf</tissue>
    </source>
</reference>
<dbReference type="STRING" id="3916.A0A1S3VB30"/>